<dbReference type="PANTHER" id="PTHR42683">
    <property type="entry name" value="ALDEHYDE REDUCTASE"/>
    <property type="match status" value="1"/>
</dbReference>
<dbReference type="Proteomes" id="UP000004263">
    <property type="component" value="Unassembled WGS sequence"/>
</dbReference>
<evidence type="ECO:0000313" key="11">
    <source>
        <dbReference type="Proteomes" id="UP000004263"/>
    </source>
</evidence>
<comment type="cofactor">
    <cofactor evidence="1 8">
        <name>Zn(2+)</name>
        <dbReference type="ChEBI" id="CHEBI:29105"/>
    </cofactor>
</comment>
<name>Q1N3E9_9GAMM</name>
<comment type="caution">
    <text evidence="10">The sequence shown here is derived from an EMBL/GenBank/DDBJ whole genome shotgun (WGS) entry which is preliminary data.</text>
</comment>
<keyword evidence="6" id="KW-0560">Oxidoreductase</keyword>
<dbReference type="AlphaFoldDB" id="Q1N3E9"/>
<evidence type="ECO:0000256" key="2">
    <source>
        <dbReference type="ARBA" id="ARBA00008072"/>
    </source>
</evidence>
<evidence type="ECO:0000256" key="1">
    <source>
        <dbReference type="ARBA" id="ARBA00001947"/>
    </source>
</evidence>
<dbReference type="STRING" id="207949.RED65_13197"/>
<evidence type="ECO:0000256" key="7">
    <source>
        <dbReference type="ARBA" id="ARBA00024074"/>
    </source>
</evidence>
<dbReference type="InterPro" id="IPR011032">
    <property type="entry name" value="GroES-like_sf"/>
</dbReference>
<evidence type="ECO:0000256" key="8">
    <source>
        <dbReference type="RuleBase" id="RU361277"/>
    </source>
</evidence>
<organism evidence="10 11">
    <name type="scientific">Bermanella marisrubri</name>
    <dbReference type="NCBI Taxonomy" id="207949"/>
    <lineage>
        <taxon>Bacteria</taxon>
        <taxon>Pseudomonadati</taxon>
        <taxon>Pseudomonadota</taxon>
        <taxon>Gammaproteobacteria</taxon>
        <taxon>Oceanospirillales</taxon>
        <taxon>Oceanospirillaceae</taxon>
        <taxon>Bermanella</taxon>
    </lineage>
</organism>
<dbReference type="RefSeq" id="WP_007018431.1">
    <property type="nucleotide sequence ID" value="NZ_CH724117.1"/>
</dbReference>
<dbReference type="CDD" id="cd05283">
    <property type="entry name" value="CAD1"/>
    <property type="match status" value="1"/>
</dbReference>
<dbReference type="GO" id="GO:0008106">
    <property type="term" value="F:alcohol dehydrogenase (NADP+) activity"/>
    <property type="evidence" value="ECO:0007669"/>
    <property type="project" value="UniProtKB-EC"/>
</dbReference>
<dbReference type="SMART" id="SM00829">
    <property type="entry name" value="PKS_ER"/>
    <property type="match status" value="1"/>
</dbReference>
<dbReference type="InterPro" id="IPR036291">
    <property type="entry name" value="NAD(P)-bd_dom_sf"/>
</dbReference>
<dbReference type="InterPro" id="IPR013154">
    <property type="entry name" value="ADH-like_N"/>
</dbReference>
<dbReference type="OrthoDB" id="9771084at2"/>
<keyword evidence="3 8" id="KW-0479">Metal-binding</keyword>
<dbReference type="SUPFAM" id="SSF50129">
    <property type="entry name" value="GroES-like"/>
    <property type="match status" value="1"/>
</dbReference>
<dbReference type="FunFam" id="3.90.180.10:FF:000018">
    <property type="entry name" value="NAD(P)-dependent alcohol dehydrogenase"/>
    <property type="match status" value="1"/>
</dbReference>
<keyword evidence="5" id="KW-0521">NADP</keyword>
<accession>Q1N3E9</accession>
<dbReference type="Pfam" id="PF08240">
    <property type="entry name" value="ADH_N"/>
    <property type="match status" value="1"/>
</dbReference>
<dbReference type="FunFam" id="3.40.50.720:FF:000022">
    <property type="entry name" value="Cinnamyl alcohol dehydrogenase"/>
    <property type="match status" value="1"/>
</dbReference>
<dbReference type="SUPFAM" id="SSF51735">
    <property type="entry name" value="NAD(P)-binding Rossmann-fold domains"/>
    <property type="match status" value="1"/>
</dbReference>
<dbReference type="EC" id="1.1.1.2" evidence="7"/>
<sequence length="341" mass="36992">MIKAFAADTAKGELKPFEYEVGELGSQEVEIEVHYCGVCHSDISMLDNEWGMTQYPFVPGHEVAGLIKQVGAEVNHLKVGDRVGLGWQSGYCNHCENCMSGDHNLCGTAEMTIVGRHGGFADHVRAQASSVVKLPDDIHMADAGPLFCGGVTVYNPMKQFDLKPTAKVAVIGIGGLGHMALQFLNSWGCEVTAFTSTEEKRKEAIALGAHKTLNSRDEGELKGAAGSFDMIISTVNVSLNWEAYINTLKAKGRLHFVGAVLEPIQVGVFPLMMGQRSISASPVGSPSTISQMLEFTARHQIKPQVELFQKDQINDAINHVREGKARYRAVIQFKATSDNSA</sequence>
<dbReference type="InterPro" id="IPR020843">
    <property type="entry name" value="ER"/>
</dbReference>
<evidence type="ECO:0000313" key="10">
    <source>
        <dbReference type="EMBL" id="EAT12642.1"/>
    </source>
</evidence>
<evidence type="ECO:0000256" key="5">
    <source>
        <dbReference type="ARBA" id="ARBA00022857"/>
    </source>
</evidence>
<dbReference type="Gene3D" id="3.40.50.720">
    <property type="entry name" value="NAD(P)-binding Rossmann-like Domain"/>
    <property type="match status" value="1"/>
</dbReference>
<reference evidence="10 11" key="1">
    <citation type="submission" date="2006-03" db="EMBL/GenBank/DDBJ databases">
        <authorList>
            <person name="Pinhassi J."/>
            <person name="Pedros-Alio C."/>
            <person name="Ferriera S."/>
            <person name="Johnson J."/>
            <person name="Kravitz S."/>
            <person name="Halpern A."/>
            <person name="Remington K."/>
            <person name="Beeson K."/>
            <person name="Tran B."/>
            <person name="Rogers Y.-H."/>
            <person name="Friedman R."/>
            <person name="Venter J.C."/>
        </authorList>
    </citation>
    <scope>NUCLEOTIDE SEQUENCE [LARGE SCALE GENOMIC DNA]</scope>
    <source>
        <strain evidence="10 11">RED65</strain>
    </source>
</reference>
<dbReference type="GO" id="GO:0008270">
    <property type="term" value="F:zinc ion binding"/>
    <property type="evidence" value="ECO:0007669"/>
    <property type="project" value="InterPro"/>
</dbReference>
<evidence type="ECO:0000256" key="4">
    <source>
        <dbReference type="ARBA" id="ARBA00022833"/>
    </source>
</evidence>
<dbReference type="InterPro" id="IPR047109">
    <property type="entry name" value="CAD-like"/>
</dbReference>
<keyword evidence="11" id="KW-1185">Reference proteome</keyword>
<dbReference type="Pfam" id="PF00107">
    <property type="entry name" value="ADH_zinc_N"/>
    <property type="match status" value="1"/>
</dbReference>
<protein>
    <recommendedName>
        <fullName evidence="7">alcohol dehydrogenase (NADP(+))</fullName>
        <ecNumber evidence="7">1.1.1.2</ecNumber>
    </recommendedName>
</protein>
<evidence type="ECO:0000256" key="3">
    <source>
        <dbReference type="ARBA" id="ARBA00022723"/>
    </source>
</evidence>
<proteinExistence type="inferred from homology"/>
<dbReference type="InterPro" id="IPR002328">
    <property type="entry name" value="ADH_Zn_CS"/>
</dbReference>
<gene>
    <name evidence="10" type="ORF">RED65_13197</name>
</gene>
<dbReference type="Gene3D" id="3.90.180.10">
    <property type="entry name" value="Medium-chain alcohol dehydrogenases, catalytic domain"/>
    <property type="match status" value="1"/>
</dbReference>
<evidence type="ECO:0000259" key="9">
    <source>
        <dbReference type="SMART" id="SM00829"/>
    </source>
</evidence>
<dbReference type="HOGENOM" id="CLU_026673_20_2_6"/>
<comment type="similarity">
    <text evidence="2 8">Belongs to the zinc-containing alcohol dehydrogenase family.</text>
</comment>
<evidence type="ECO:0000256" key="6">
    <source>
        <dbReference type="ARBA" id="ARBA00023002"/>
    </source>
</evidence>
<dbReference type="EMBL" id="AAQH01000005">
    <property type="protein sequence ID" value="EAT12642.1"/>
    <property type="molecule type" value="Genomic_DNA"/>
</dbReference>
<feature type="domain" description="Enoyl reductase (ER)" evidence="9">
    <location>
        <begin position="12"/>
        <end position="331"/>
    </location>
</feature>
<dbReference type="PROSITE" id="PS00059">
    <property type="entry name" value="ADH_ZINC"/>
    <property type="match status" value="1"/>
</dbReference>
<dbReference type="InterPro" id="IPR013149">
    <property type="entry name" value="ADH-like_C"/>
</dbReference>
<keyword evidence="4 8" id="KW-0862">Zinc</keyword>